<organism evidence="2 3">
    <name type="scientific">Zingiber officinale</name>
    <name type="common">Ginger</name>
    <name type="synonym">Amomum zingiber</name>
    <dbReference type="NCBI Taxonomy" id="94328"/>
    <lineage>
        <taxon>Eukaryota</taxon>
        <taxon>Viridiplantae</taxon>
        <taxon>Streptophyta</taxon>
        <taxon>Embryophyta</taxon>
        <taxon>Tracheophyta</taxon>
        <taxon>Spermatophyta</taxon>
        <taxon>Magnoliopsida</taxon>
        <taxon>Liliopsida</taxon>
        <taxon>Zingiberales</taxon>
        <taxon>Zingiberaceae</taxon>
        <taxon>Zingiber</taxon>
    </lineage>
</organism>
<dbReference type="SUPFAM" id="SSF47473">
    <property type="entry name" value="EF-hand"/>
    <property type="match status" value="1"/>
</dbReference>
<reference evidence="2 3" key="1">
    <citation type="submission" date="2020-08" db="EMBL/GenBank/DDBJ databases">
        <title>Plant Genome Project.</title>
        <authorList>
            <person name="Zhang R.-G."/>
        </authorList>
    </citation>
    <scope>NUCLEOTIDE SEQUENCE [LARGE SCALE GENOMIC DNA]</scope>
    <source>
        <tissue evidence="2">Rhizome</tissue>
    </source>
</reference>
<protein>
    <recommendedName>
        <fullName evidence="1">EF-hand domain-containing protein</fullName>
    </recommendedName>
</protein>
<dbReference type="GO" id="GO:0005509">
    <property type="term" value="F:calcium ion binding"/>
    <property type="evidence" value="ECO:0007669"/>
    <property type="project" value="InterPro"/>
</dbReference>
<dbReference type="Pfam" id="PF00036">
    <property type="entry name" value="EF-hand_1"/>
    <property type="match status" value="1"/>
</dbReference>
<dbReference type="SMART" id="SM00054">
    <property type="entry name" value="EFh"/>
    <property type="match status" value="1"/>
</dbReference>
<dbReference type="InterPro" id="IPR011992">
    <property type="entry name" value="EF-hand-dom_pair"/>
</dbReference>
<name>A0A8J5FMT6_ZINOF</name>
<comment type="caution">
    <text evidence="2">The sequence shown here is derived from an EMBL/GenBank/DDBJ whole genome shotgun (WGS) entry which is preliminary data.</text>
</comment>
<keyword evidence="3" id="KW-1185">Reference proteome</keyword>
<dbReference type="InterPro" id="IPR002048">
    <property type="entry name" value="EF_hand_dom"/>
</dbReference>
<evidence type="ECO:0000259" key="1">
    <source>
        <dbReference type="PROSITE" id="PS50222"/>
    </source>
</evidence>
<feature type="domain" description="EF-hand" evidence="1">
    <location>
        <begin position="147"/>
        <end position="182"/>
    </location>
</feature>
<dbReference type="EMBL" id="JACMSC010000014">
    <property type="protein sequence ID" value="KAG6490693.1"/>
    <property type="molecule type" value="Genomic_DNA"/>
</dbReference>
<dbReference type="PROSITE" id="PS50222">
    <property type="entry name" value="EF_HAND_2"/>
    <property type="match status" value="1"/>
</dbReference>
<proteinExistence type="predicted"/>
<sequence length="216" mass="24184">MPGTHRSCLTCRFARNSSLASHSSLCLAFAAQSIPAFLLSRLSHNRLIVLLPFVLHPQALLAFALDPRAMLSFSFGLRFHVYPAHRLRARLTFFRSLGWPSLCQPISVAWLSAWLFSLYQTTFFPVVIYCRSVDIFSTVIAEHLSVEEIADIKEMFENMDINKKGQINFDELKYGLHKLGHQVADSDVKALLEADSASVVTPDVIVKSPGDVVYGK</sequence>
<gene>
    <name evidence="2" type="ORF">ZIOFF_052003</name>
</gene>
<dbReference type="Proteomes" id="UP000734854">
    <property type="component" value="Unassembled WGS sequence"/>
</dbReference>
<accession>A0A8J5FMT6</accession>
<evidence type="ECO:0000313" key="3">
    <source>
        <dbReference type="Proteomes" id="UP000734854"/>
    </source>
</evidence>
<dbReference type="AlphaFoldDB" id="A0A8J5FMT6"/>
<dbReference type="Gene3D" id="1.10.238.10">
    <property type="entry name" value="EF-hand"/>
    <property type="match status" value="1"/>
</dbReference>
<evidence type="ECO:0000313" key="2">
    <source>
        <dbReference type="EMBL" id="KAG6490693.1"/>
    </source>
</evidence>